<dbReference type="SUPFAM" id="SSF51905">
    <property type="entry name" value="FAD/NAD(P)-binding domain"/>
    <property type="match status" value="1"/>
</dbReference>
<dbReference type="InterPro" id="IPR050703">
    <property type="entry name" value="Flavin_MAO"/>
</dbReference>
<keyword evidence="8" id="KW-1185">Reference proteome</keyword>
<comment type="subcellular location">
    <subcellularLocation>
        <location evidence="1">Mitochondrion outer membrane</location>
        <topology evidence="1">Single-pass type IV membrane protein</topology>
        <orientation evidence="1">Cytoplasmic side</orientation>
    </subcellularLocation>
</comment>
<dbReference type="AlphaFoldDB" id="A0A2B4S204"/>
<protein>
    <recommendedName>
        <fullName evidence="3">monoamine oxidase</fullName>
        <ecNumber evidence="3">1.4.3.4</ecNumber>
    </recommendedName>
</protein>
<name>A0A2B4S204_STYPI</name>
<feature type="signal peptide" evidence="5">
    <location>
        <begin position="1"/>
        <end position="24"/>
    </location>
</feature>
<dbReference type="Pfam" id="PF01593">
    <property type="entry name" value="Amino_oxidase"/>
    <property type="match status" value="1"/>
</dbReference>
<dbReference type="GO" id="GO:0005741">
    <property type="term" value="C:mitochondrial outer membrane"/>
    <property type="evidence" value="ECO:0007669"/>
    <property type="project" value="UniProtKB-SubCell"/>
</dbReference>
<dbReference type="EC" id="1.4.3.4" evidence="3"/>
<keyword evidence="5" id="KW-0732">Signal</keyword>
<dbReference type="PANTHER" id="PTHR43563">
    <property type="entry name" value="AMINE OXIDASE"/>
    <property type="match status" value="1"/>
</dbReference>
<evidence type="ECO:0000256" key="2">
    <source>
        <dbReference type="ARBA" id="ARBA00005995"/>
    </source>
</evidence>
<evidence type="ECO:0000313" key="8">
    <source>
        <dbReference type="Proteomes" id="UP000225706"/>
    </source>
</evidence>
<dbReference type="STRING" id="50429.A0A2B4S204"/>
<evidence type="ECO:0000256" key="1">
    <source>
        <dbReference type="ARBA" id="ARBA00004362"/>
    </source>
</evidence>
<dbReference type="InterPro" id="IPR002937">
    <property type="entry name" value="Amino_oxidase"/>
</dbReference>
<dbReference type="Proteomes" id="UP000225706">
    <property type="component" value="Unassembled WGS sequence"/>
</dbReference>
<comment type="caution">
    <text evidence="7">The sequence shown here is derived from an EMBL/GenBank/DDBJ whole genome shotgun (WGS) entry which is preliminary data.</text>
</comment>
<accession>A0A2B4S204</accession>
<comment type="similarity">
    <text evidence="2">Belongs to the flavin monoamine oxidase family.</text>
</comment>
<proteinExistence type="inferred from homology"/>
<feature type="chain" id="PRO_5012044184" description="monoamine oxidase" evidence="5">
    <location>
        <begin position="25"/>
        <end position="441"/>
    </location>
</feature>
<gene>
    <name evidence="7" type="ORF">AWC38_SpisGene12382</name>
</gene>
<dbReference type="GO" id="GO:0097621">
    <property type="term" value="F:monoamine oxidase activity"/>
    <property type="evidence" value="ECO:0007669"/>
    <property type="project" value="UniProtKB-EC"/>
</dbReference>
<dbReference type="OrthoDB" id="10051671at2759"/>
<dbReference type="EMBL" id="LSMT01000219">
    <property type="protein sequence ID" value="PFX23079.1"/>
    <property type="molecule type" value="Genomic_DNA"/>
</dbReference>
<feature type="domain" description="Amine oxidase" evidence="6">
    <location>
        <begin position="65"/>
        <end position="358"/>
    </location>
</feature>
<evidence type="ECO:0000313" key="7">
    <source>
        <dbReference type="EMBL" id="PFX23079.1"/>
    </source>
</evidence>
<evidence type="ECO:0000256" key="4">
    <source>
        <dbReference type="ARBA" id="ARBA00048448"/>
    </source>
</evidence>
<comment type="catalytic activity">
    <reaction evidence="4">
        <text>a secondary aliphatic amine + O2 + H2O = a primary amine + an aldehyde + H2O2</text>
        <dbReference type="Rhea" id="RHEA:26414"/>
        <dbReference type="ChEBI" id="CHEBI:15377"/>
        <dbReference type="ChEBI" id="CHEBI:15379"/>
        <dbReference type="ChEBI" id="CHEBI:16240"/>
        <dbReference type="ChEBI" id="CHEBI:17478"/>
        <dbReference type="ChEBI" id="CHEBI:58855"/>
        <dbReference type="ChEBI" id="CHEBI:65296"/>
        <dbReference type="EC" id="1.4.3.4"/>
    </reaction>
</comment>
<dbReference type="InterPro" id="IPR036188">
    <property type="entry name" value="FAD/NAD-bd_sf"/>
</dbReference>
<reference evidence="8" key="1">
    <citation type="journal article" date="2017" name="bioRxiv">
        <title>Comparative analysis of the genomes of Stylophora pistillata and Acropora digitifera provides evidence for extensive differences between species of corals.</title>
        <authorList>
            <person name="Voolstra C.R."/>
            <person name="Li Y."/>
            <person name="Liew Y.J."/>
            <person name="Baumgarten S."/>
            <person name="Zoccola D."/>
            <person name="Flot J.-F."/>
            <person name="Tambutte S."/>
            <person name="Allemand D."/>
            <person name="Aranda M."/>
        </authorList>
    </citation>
    <scope>NUCLEOTIDE SEQUENCE [LARGE SCALE GENOMIC DNA]</scope>
</reference>
<dbReference type="Gene3D" id="3.50.50.60">
    <property type="entry name" value="FAD/NAD(P)-binding domain"/>
    <property type="match status" value="1"/>
</dbReference>
<evidence type="ECO:0000259" key="6">
    <source>
        <dbReference type="Pfam" id="PF01593"/>
    </source>
</evidence>
<dbReference type="PANTHER" id="PTHR43563:SF1">
    <property type="entry name" value="AMINE OXIDASE [FLAVIN-CONTAINING] B"/>
    <property type="match status" value="1"/>
</dbReference>
<organism evidence="7 8">
    <name type="scientific">Stylophora pistillata</name>
    <name type="common">Smooth cauliflower coral</name>
    <dbReference type="NCBI Taxonomy" id="50429"/>
    <lineage>
        <taxon>Eukaryota</taxon>
        <taxon>Metazoa</taxon>
        <taxon>Cnidaria</taxon>
        <taxon>Anthozoa</taxon>
        <taxon>Hexacorallia</taxon>
        <taxon>Scleractinia</taxon>
        <taxon>Astrocoeniina</taxon>
        <taxon>Pocilloporidae</taxon>
        <taxon>Stylophora</taxon>
    </lineage>
</organism>
<evidence type="ECO:0000256" key="3">
    <source>
        <dbReference type="ARBA" id="ARBA00012804"/>
    </source>
</evidence>
<evidence type="ECO:0000256" key="5">
    <source>
        <dbReference type="SAM" id="SignalP"/>
    </source>
</evidence>
<sequence>MSRAKACVAILLFVSLLIAVVVLAALLVHERGKENTAQAAGDSGGTQVPRLKQMACDVVVVGGGISGLYMAETLLRLKKERNVCLFEKDSRFGGRNYDHRFKQAPNISTSLGAWRVDKMHKRMMDLAKRLTVPLKPMGKFKDVFIQARGIFASTFQSLKEKAFPTLMSGPFSNMTESEMYGFAWRNMTKEKALEIPFYRDFLCQRLGSEGCELLSARYAIKRDFYEESTLCRLEKRQVFKYFSYEYYRPLGGMSDFPTAVKKSALRLGVKVFLKEKVNVLERKGKGFAIHTDHFSALAKKLIIAIPSGAFEAIMGDIAAEVKENVMFESNIGKNVFKAVAIYGYPWWENFTSSQNSSEPIVERLWSASTCLVGLMPYGQQTKAGSNVSRHDLEKWAKRPFPGEEVYMVGEAYSSLPEWNEGALLTAYNALKEGWEISNPEP</sequence>